<dbReference type="Pfam" id="PF01797">
    <property type="entry name" value="Y1_Tnp"/>
    <property type="match status" value="1"/>
</dbReference>
<dbReference type="Pfam" id="PF13384">
    <property type="entry name" value="HTH_23"/>
    <property type="match status" value="1"/>
</dbReference>
<name>A0A410FRR4_BIPS1</name>
<feature type="domain" description="Transposase IS200-like" evidence="1">
    <location>
        <begin position="9"/>
        <end position="123"/>
    </location>
</feature>
<dbReference type="SMART" id="SM01321">
    <property type="entry name" value="Y1_Tnp"/>
    <property type="match status" value="1"/>
</dbReference>
<evidence type="ECO:0000313" key="3">
    <source>
        <dbReference type="Proteomes" id="UP000287233"/>
    </source>
</evidence>
<dbReference type="GO" id="GO:0006313">
    <property type="term" value="P:DNA transposition"/>
    <property type="evidence" value="ECO:0007669"/>
    <property type="project" value="InterPro"/>
</dbReference>
<protein>
    <recommendedName>
        <fullName evidence="1">Transposase IS200-like domain-containing protein</fullName>
    </recommendedName>
</protein>
<proteinExistence type="predicted"/>
<accession>A0A410FRR4</accession>
<dbReference type="SUPFAM" id="SSF143422">
    <property type="entry name" value="Transposase IS200-like"/>
    <property type="match status" value="1"/>
</dbReference>
<sequence length="280" mass="32131">MARPLRVEYPGALYHVTSRGNARQEVFWDDVDRRMFLEVLSLVIERLGWLCHAYCLMPNHYHLLVETPHGGLSRGMQYLNGVYTQRFNRRHGRVGHLFQGRFTAILVEKESHLLEVARYVVLNPVRAGTVRAAKDWPWSSYRATARLSPVPSFLTTDWILSQFARSRTEAPGAYRRFVSRGKGARPWEGLRGQIYLGSEAFVRKLPKGGRGLSEVPRAQREGVRPSLEDLLGENAVEGMVAAYRTHGYAMREIAEFLGVHYATVSRRIRRYEQDLLDCKT</sequence>
<organism evidence="2 3">
    <name type="scientific">Bipolaricaulis sibiricus</name>
    <dbReference type="NCBI Taxonomy" id="2501609"/>
    <lineage>
        <taxon>Bacteria</taxon>
        <taxon>Candidatus Bipolaricaulota</taxon>
        <taxon>Candidatus Bipolaricaulia</taxon>
        <taxon>Candidatus Bipolaricaulales</taxon>
        <taxon>Candidatus Bipolaricaulaceae</taxon>
        <taxon>Candidatus Bipolaricaulis</taxon>
    </lineage>
</organism>
<dbReference type="GO" id="GO:0004803">
    <property type="term" value="F:transposase activity"/>
    <property type="evidence" value="ECO:0007669"/>
    <property type="project" value="InterPro"/>
</dbReference>
<dbReference type="NCBIfam" id="NF047646">
    <property type="entry name" value="REP_Tyr_transpos"/>
    <property type="match status" value="1"/>
</dbReference>
<dbReference type="KEGG" id="bih:BIP78_0017"/>
<dbReference type="Proteomes" id="UP000287233">
    <property type="component" value="Chromosome"/>
</dbReference>
<dbReference type="EMBL" id="CP034928">
    <property type="protein sequence ID" value="QAA75785.1"/>
    <property type="molecule type" value="Genomic_DNA"/>
</dbReference>
<dbReference type="Gene3D" id="3.30.70.1290">
    <property type="entry name" value="Transposase IS200-like"/>
    <property type="match status" value="1"/>
</dbReference>
<dbReference type="InterPro" id="IPR002686">
    <property type="entry name" value="Transposase_17"/>
</dbReference>
<gene>
    <name evidence="2" type="ORF">BIP78_0017</name>
</gene>
<dbReference type="PANTHER" id="PTHR34322:SF2">
    <property type="entry name" value="TRANSPOSASE IS200-LIKE DOMAIN-CONTAINING PROTEIN"/>
    <property type="match status" value="1"/>
</dbReference>
<dbReference type="PANTHER" id="PTHR34322">
    <property type="entry name" value="TRANSPOSASE, Y1_TNP DOMAIN-CONTAINING"/>
    <property type="match status" value="1"/>
</dbReference>
<dbReference type="InterPro" id="IPR036515">
    <property type="entry name" value="Transposase_17_sf"/>
</dbReference>
<dbReference type="GO" id="GO:0003677">
    <property type="term" value="F:DNA binding"/>
    <property type="evidence" value="ECO:0007669"/>
    <property type="project" value="InterPro"/>
</dbReference>
<dbReference type="AlphaFoldDB" id="A0A410FRR4"/>
<evidence type="ECO:0000313" key="2">
    <source>
        <dbReference type="EMBL" id="QAA75785.1"/>
    </source>
</evidence>
<reference evidence="3" key="1">
    <citation type="submission" date="2018-12" db="EMBL/GenBank/DDBJ databases">
        <title>Complete genome sequence of an uncultured bacterium of the candidate phylum Bipolaricaulota.</title>
        <authorList>
            <person name="Kadnikov V.V."/>
            <person name="Mardanov A.V."/>
            <person name="Beletsky A.V."/>
            <person name="Frank Y.A."/>
            <person name="Karnachuk O.V."/>
            <person name="Ravin N.V."/>
        </authorList>
    </citation>
    <scope>NUCLEOTIDE SEQUENCE [LARGE SCALE GENOMIC DNA]</scope>
</reference>
<evidence type="ECO:0000259" key="1">
    <source>
        <dbReference type="SMART" id="SM01321"/>
    </source>
</evidence>